<accession>A0ABP8M2F5</accession>
<dbReference type="PANTHER" id="PTHR14359">
    <property type="entry name" value="HOMO-OLIGOMERIC FLAVIN CONTAINING CYS DECARBOXYLASE FAMILY"/>
    <property type="match status" value="1"/>
</dbReference>
<dbReference type="InterPro" id="IPR036551">
    <property type="entry name" value="Flavin_trans-like"/>
</dbReference>
<evidence type="ECO:0000313" key="2">
    <source>
        <dbReference type="EMBL" id="GAA4441882.1"/>
    </source>
</evidence>
<protein>
    <recommendedName>
        <fullName evidence="1">Flavoprotein domain-containing protein</fullName>
    </recommendedName>
</protein>
<dbReference type="EMBL" id="BAABHC010000029">
    <property type="protein sequence ID" value="GAA4441882.1"/>
    <property type="molecule type" value="Genomic_DNA"/>
</dbReference>
<dbReference type="Gene3D" id="3.40.50.1950">
    <property type="entry name" value="Flavin prenyltransferase-like"/>
    <property type="match status" value="1"/>
</dbReference>
<feature type="domain" description="Flavoprotein" evidence="1">
    <location>
        <begin position="6"/>
        <end position="176"/>
    </location>
</feature>
<proteinExistence type="predicted"/>
<organism evidence="2 3">
    <name type="scientific">Pontibacter saemangeumensis</name>
    <dbReference type="NCBI Taxonomy" id="1084525"/>
    <lineage>
        <taxon>Bacteria</taxon>
        <taxon>Pseudomonadati</taxon>
        <taxon>Bacteroidota</taxon>
        <taxon>Cytophagia</taxon>
        <taxon>Cytophagales</taxon>
        <taxon>Hymenobacteraceae</taxon>
        <taxon>Pontibacter</taxon>
    </lineage>
</organism>
<gene>
    <name evidence="2" type="ORF">GCM10023188_40950</name>
</gene>
<keyword evidence="3" id="KW-1185">Reference proteome</keyword>
<comment type="caution">
    <text evidence="2">The sequence shown here is derived from an EMBL/GenBank/DDBJ whole genome shotgun (WGS) entry which is preliminary data.</text>
</comment>
<dbReference type="PANTHER" id="PTHR14359:SF6">
    <property type="entry name" value="PHOSPHOPANTOTHENOYLCYSTEINE DECARBOXYLASE"/>
    <property type="match status" value="1"/>
</dbReference>
<name>A0ABP8M2F5_9BACT</name>
<evidence type="ECO:0000313" key="3">
    <source>
        <dbReference type="Proteomes" id="UP001500552"/>
    </source>
</evidence>
<dbReference type="Pfam" id="PF02441">
    <property type="entry name" value="Flavoprotein"/>
    <property type="match status" value="1"/>
</dbReference>
<sequence>MLQGRKIILGVCGSIAAYKAALLVRQLIKAEAEVQVIMTASASAFITPLTLATLSKRPVLSQFVRDEAGTWNNHVDLGLWADALVVAPASANTVAKLANGFCDNLLSATYLSARCPVFVAPAMDVDMYRHPAVQNNFIKLQGYGNRIIEAGYGELASGLVGQGRMAEPEEIVQVLQNFFGGDTKLV</sequence>
<dbReference type="RefSeq" id="WP_345161837.1">
    <property type="nucleotide sequence ID" value="NZ_BAABHC010000029.1"/>
</dbReference>
<reference evidence="3" key="1">
    <citation type="journal article" date="2019" name="Int. J. Syst. Evol. Microbiol.">
        <title>The Global Catalogue of Microorganisms (GCM) 10K type strain sequencing project: providing services to taxonomists for standard genome sequencing and annotation.</title>
        <authorList>
            <consortium name="The Broad Institute Genomics Platform"/>
            <consortium name="The Broad Institute Genome Sequencing Center for Infectious Disease"/>
            <person name="Wu L."/>
            <person name="Ma J."/>
        </authorList>
    </citation>
    <scope>NUCLEOTIDE SEQUENCE [LARGE SCALE GENOMIC DNA]</scope>
    <source>
        <strain evidence="3">JCM 17926</strain>
    </source>
</reference>
<evidence type="ECO:0000259" key="1">
    <source>
        <dbReference type="Pfam" id="PF02441"/>
    </source>
</evidence>
<dbReference type="SUPFAM" id="SSF52507">
    <property type="entry name" value="Homo-oligomeric flavin-containing Cys decarboxylases, HFCD"/>
    <property type="match status" value="1"/>
</dbReference>
<dbReference type="InterPro" id="IPR003382">
    <property type="entry name" value="Flavoprotein"/>
</dbReference>
<dbReference type="Proteomes" id="UP001500552">
    <property type="component" value="Unassembled WGS sequence"/>
</dbReference>